<dbReference type="GO" id="GO:0005886">
    <property type="term" value="C:plasma membrane"/>
    <property type="evidence" value="ECO:0007669"/>
    <property type="project" value="InterPro"/>
</dbReference>
<keyword evidence="6 9" id="KW-0812">Transmembrane</keyword>
<evidence type="ECO:0000256" key="9">
    <source>
        <dbReference type="SAM" id="Phobius"/>
    </source>
</evidence>
<evidence type="ECO:0000256" key="8">
    <source>
        <dbReference type="ARBA" id="ARBA00023136"/>
    </source>
</evidence>
<dbReference type="Pfam" id="PF07264">
    <property type="entry name" value="EI24"/>
    <property type="match status" value="1"/>
</dbReference>
<feature type="transmembrane region" description="Helical" evidence="9">
    <location>
        <begin position="137"/>
        <end position="156"/>
    </location>
</feature>
<dbReference type="NCBIfam" id="NF003433">
    <property type="entry name" value="PRK04949.1"/>
    <property type="match status" value="1"/>
</dbReference>
<keyword evidence="3" id="KW-1003">Cell membrane</keyword>
<keyword evidence="8 9" id="KW-0472">Membrane</keyword>
<feature type="transmembrane region" description="Helical" evidence="9">
    <location>
        <begin position="26"/>
        <end position="49"/>
    </location>
</feature>
<organism evidence="10">
    <name type="scientific">hydrothermal vent metagenome</name>
    <dbReference type="NCBI Taxonomy" id="652676"/>
    <lineage>
        <taxon>unclassified sequences</taxon>
        <taxon>metagenomes</taxon>
        <taxon>ecological metagenomes</taxon>
    </lineage>
</organism>
<protein>
    <submittedName>
        <fullName evidence="10">Sulfate transporter, CysZ-type</fullName>
    </submittedName>
</protein>
<dbReference type="InterPro" id="IPR050480">
    <property type="entry name" value="CysZ-like"/>
</dbReference>
<evidence type="ECO:0000256" key="6">
    <source>
        <dbReference type="ARBA" id="ARBA00022692"/>
    </source>
</evidence>
<evidence type="ECO:0000256" key="3">
    <source>
        <dbReference type="ARBA" id="ARBA00022475"/>
    </source>
</evidence>
<dbReference type="HAMAP" id="MF_00468">
    <property type="entry name" value="CysZ"/>
    <property type="match status" value="1"/>
</dbReference>
<evidence type="ECO:0000256" key="1">
    <source>
        <dbReference type="ARBA" id="ARBA00004141"/>
    </source>
</evidence>
<proteinExistence type="inferred from homology"/>
<dbReference type="InterPro" id="IPR059112">
    <property type="entry name" value="CysZ/EI24"/>
</dbReference>
<accession>A0A3B1A594</accession>
<name>A0A3B1A594_9ZZZZ</name>
<keyword evidence="5" id="KW-0028">Amino-acid biosynthesis</keyword>
<evidence type="ECO:0000256" key="7">
    <source>
        <dbReference type="ARBA" id="ARBA00022989"/>
    </source>
</evidence>
<reference evidence="10" key="1">
    <citation type="submission" date="2018-06" db="EMBL/GenBank/DDBJ databases">
        <authorList>
            <person name="Zhirakovskaya E."/>
        </authorList>
    </citation>
    <scope>NUCLEOTIDE SEQUENCE</scope>
</reference>
<sequence>MTNPIKGTKYFFRGLGLLNKPGIKRFVIIPFIINIIIFATLMYVASGYFSSVLSSIENLLPEFLSWLTWILWPLFFIVSLLVFSFSFSIIANLIASPFNSYLAAAVEKKLTGTPPPNSGLSLMAEVLLSIKNELRKLIYYIAWSIPIIILSFIPIINIFTPIIWFLYGAWIMSLQYLDFPMGNYSMSFQNIRANLAEKRMLTLGFGGLTSLATMIPIVNFLVMPIAVAGATILWVEEYLPQQETYEGTKVAIDNETKD</sequence>
<keyword evidence="7 9" id="KW-1133">Transmembrane helix</keyword>
<feature type="transmembrane region" description="Helical" evidence="9">
    <location>
        <begin position="200"/>
        <end position="233"/>
    </location>
</feature>
<dbReference type="GO" id="GO:0009675">
    <property type="term" value="F:high-affinity sulfate:proton symporter activity"/>
    <property type="evidence" value="ECO:0007669"/>
    <property type="project" value="TreeGrafter"/>
</dbReference>
<keyword evidence="4" id="KW-0997">Cell inner membrane</keyword>
<gene>
    <name evidence="10" type="ORF">MNBD_GAMMA22-22</name>
</gene>
<dbReference type="EMBL" id="UOFS01000022">
    <property type="protein sequence ID" value="VAW95283.1"/>
    <property type="molecule type" value="Genomic_DNA"/>
</dbReference>
<evidence type="ECO:0000256" key="4">
    <source>
        <dbReference type="ARBA" id="ARBA00022519"/>
    </source>
</evidence>
<evidence type="ECO:0000256" key="5">
    <source>
        <dbReference type="ARBA" id="ARBA00022605"/>
    </source>
</evidence>
<dbReference type="AlphaFoldDB" id="A0A3B1A594"/>
<evidence type="ECO:0000313" key="10">
    <source>
        <dbReference type="EMBL" id="VAW95283.1"/>
    </source>
</evidence>
<feature type="transmembrane region" description="Helical" evidence="9">
    <location>
        <begin position="69"/>
        <end position="94"/>
    </location>
</feature>
<keyword evidence="2" id="KW-0813">Transport</keyword>
<dbReference type="PANTHER" id="PTHR37468">
    <property type="entry name" value="SULFATE TRANSPORTER CYSZ"/>
    <property type="match status" value="1"/>
</dbReference>
<dbReference type="InterPro" id="IPR022985">
    <property type="entry name" value="Sulfate_CysZ"/>
</dbReference>
<comment type="subcellular location">
    <subcellularLocation>
        <location evidence="1">Membrane</location>
        <topology evidence="1">Multi-pass membrane protein</topology>
    </subcellularLocation>
</comment>
<dbReference type="GO" id="GO:0019344">
    <property type="term" value="P:cysteine biosynthetic process"/>
    <property type="evidence" value="ECO:0007669"/>
    <property type="project" value="TreeGrafter"/>
</dbReference>
<dbReference type="PANTHER" id="PTHR37468:SF1">
    <property type="entry name" value="SULFATE TRANSPORTER CYSZ"/>
    <property type="match status" value="1"/>
</dbReference>
<evidence type="ECO:0000256" key="2">
    <source>
        <dbReference type="ARBA" id="ARBA00022448"/>
    </source>
</evidence>
<dbReference type="GO" id="GO:0000103">
    <property type="term" value="P:sulfate assimilation"/>
    <property type="evidence" value="ECO:0007669"/>
    <property type="project" value="InterPro"/>
</dbReference>